<dbReference type="InterPro" id="IPR036371">
    <property type="entry name" value="TPK_B1-bd_sf"/>
</dbReference>
<dbReference type="SUPFAM" id="SSF63862">
    <property type="entry name" value="Thiamin pyrophosphokinase, substrate-binding domain"/>
    <property type="match status" value="1"/>
</dbReference>
<dbReference type="Pfam" id="PF04265">
    <property type="entry name" value="TPK_B1_binding"/>
    <property type="match status" value="1"/>
</dbReference>
<keyword evidence="8" id="KW-1185">Reference proteome</keyword>
<evidence type="ECO:0000256" key="4">
    <source>
        <dbReference type="ARBA" id="ARBA00022840"/>
    </source>
</evidence>
<feature type="domain" description="Thiamin pyrophosphokinase thiamin-binding" evidence="6">
    <location>
        <begin position="142"/>
        <end position="206"/>
    </location>
</feature>
<organism evidence="7 8">
    <name type="scientific">Paenibacillus flagellatus</name>
    <dbReference type="NCBI Taxonomy" id="2211139"/>
    <lineage>
        <taxon>Bacteria</taxon>
        <taxon>Bacillati</taxon>
        <taxon>Bacillota</taxon>
        <taxon>Bacilli</taxon>
        <taxon>Bacillales</taxon>
        <taxon>Paenibacillaceae</taxon>
        <taxon>Paenibacillus</taxon>
    </lineage>
</organism>
<evidence type="ECO:0000256" key="3">
    <source>
        <dbReference type="ARBA" id="ARBA00022777"/>
    </source>
</evidence>
<keyword evidence="2" id="KW-0547">Nucleotide-binding</keyword>
<dbReference type="InterPro" id="IPR007373">
    <property type="entry name" value="Thiamin_PyroPKinase_B1-bd"/>
</dbReference>
<dbReference type="GO" id="GO:0030975">
    <property type="term" value="F:thiamine binding"/>
    <property type="evidence" value="ECO:0007669"/>
    <property type="project" value="InterPro"/>
</dbReference>
<dbReference type="NCBIfam" id="TIGR01378">
    <property type="entry name" value="thi_PPkinase"/>
    <property type="match status" value="1"/>
</dbReference>
<dbReference type="InterPro" id="IPR053149">
    <property type="entry name" value="TPK"/>
</dbReference>
<keyword evidence="4" id="KW-0067">ATP-binding</keyword>
<dbReference type="CDD" id="cd07995">
    <property type="entry name" value="TPK"/>
    <property type="match status" value="1"/>
</dbReference>
<dbReference type="GO" id="GO:0009229">
    <property type="term" value="P:thiamine diphosphate biosynthetic process"/>
    <property type="evidence" value="ECO:0007669"/>
    <property type="project" value="InterPro"/>
</dbReference>
<evidence type="ECO:0000256" key="2">
    <source>
        <dbReference type="ARBA" id="ARBA00022741"/>
    </source>
</evidence>
<dbReference type="GO" id="GO:0016301">
    <property type="term" value="F:kinase activity"/>
    <property type="evidence" value="ECO:0007669"/>
    <property type="project" value="UniProtKB-KW"/>
</dbReference>
<dbReference type="PANTHER" id="PTHR41299">
    <property type="entry name" value="THIAMINE PYROPHOSPHOKINASE"/>
    <property type="match status" value="1"/>
</dbReference>
<evidence type="ECO:0000256" key="1">
    <source>
        <dbReference type="ARBA" id="ARBA00022679"/>
    </source>
</evidence>
<dbReference type="RefSeq" id="WP_110841524.1">
    <property type="nucleotide sequence ID" value="NZ_QJVJ01000008.1"/>
</dbReference>
<dbReference type="GO" id="GO:0004788">
    <property type="term" value="F:thiamine diphosphokinase activity"/>
    <property type="evidence" value="ECO:0007669"/>
    <property type="project" value="UniProtKB-UniRule"/>
</dbReference>
<accession>A0A2V5KUF4</accession>
<dbReference type="GO" id="GO:0005524">
    <property type="term" value="F:ATP binding"/>
    <property type="evidence" value="ECO:0007669"/>
    <property type="project" value="UniProtKB-KW"/>
</dbReference>
<dbReference type="Proteomes" id="UP000247476">
    <property type="component" value="Unassembled WGS sequence"/>
</dbReference>
<dbReference type="Gene3D" id="3.40.50.10240">
    <property type="entry name" value="Thiamin pyrophosphokinase, catalytic domain"/>
    <property type="match status" value="1"/>
</dbReference>
<proteinExistence type="predicted"/>
<dbReference type="EMBL" id="QJVJ01000008">
    <property type="protein sequence ID" value="PYI52976.1"/>
    <property type="molecule type" value="Genomic_DNA"/>
</dbReference>
<dbReference type="EC" id="2.7.6.2" evidence="5"/>
<evidence type="ECO:0000313" key="8">
    <source>
        <dbReference type="Proteomes" id="UP000247476"/>
    </source>
</evidence>
<dbReference type="OrthoDB" id="9804377at2"/>
<dbReference type="PANTHER" id="PTHR41299:SF1">
    <property type="entry name" value="THIAMINE PYROPHOSPHOKINASE"/>
    <property type="match status" value="1"/>
</dbReference>
<evidence type="ECO:0000259" key="6">
    <source>
        <dbReference type="SMART" id="SM00983"/>
    </source>
</evidence>
<dbReference type="SUPFAM" id="SSF63999">
    <property type="entry name" value="Thiamin pyrophosphokinase, catalytic domain"/>
    <property type="match status" value="1"/>
</dbReference>
<dbReference type="InterPro" id="IPR006282">
    <property type="entry name" value="Thi_PPkinase"/>
</dbReference>
<protein>
    <recommendedName>
        <fullName evidence="5">Thiamine diphosphokinase</fullName>
        <ecNumber evidence="5">2.7.6.2</ecNumber>
    </recommendedName>
</protein>
<dbReference type="SMART" id="SM00983">
    <property type="entry name" value="TPK_B1_binding"/>
    <property type="match status" value="1"/>
</dbReference>
<keyword evidence="3 7" id="KW-0418">Kinase</keyword>
<sequence>MSESIVIVTGGALGRWALAHIGPDDVLVGADRGALFLLRNGRRPELALGDFDSVTAEEKEDVRRGSAMFVDCDPVMKDWTDTEMAFNWALERKPRRIVMLGALGSRFDHSLANVHLLRKGLERGIECSIVDGCNEVRLIDREATIVRAGYTYVSLLPLTIDVTGITLTGFRYPLVDATLSIGQSLGISNELAGETGHIRIRDGLLLVIQSKDETPFDGS</sequence>
<evidence type="ECO:0000256" key="5">
    <source>
        <dbReference type="NCBIfam" id="TIGR01378"/>
    </source>
</evidence>
<dbReference type="GO" id="GO:0006772">
    <property type="term" value="P:thiamine metabolic process"/>
    <property type="evidence" value="ECO:0007669"/>
    <property type="project" value="UniProtKB-UniRule"/>
</dbReference>
<dbReference type="InterPro" id="IPR007371">
    <property type="entry name" value="TPK_catalytic"/>
</dbReference>
<reference evidence="7 8" key="1">
    <citation type="submission" date="2018-05" db="EMBL/GenBank/DDBJ databases">
        <title>Paenibacillus flagellatus sp. nov., isolated from selenium mineral soil.</title>
        <authorList>
            <person name="Dai X."/>
        </authorList>
    </citation>
    <scope>NUCLEOTIDE SEQUENCE [LARGE SCALE GENOMIC DNA]</scope>
    <source>
        <strain evidence="7 8">DXL2</strain>
    </source>
</reference>
<keyword evidence="1" id="KW-0808">Transferase</keyword>
<name>A0A2V5KUF4_9BACL</name>
<dbReference type="Pfam" id="PF04263">
    <property type="entry name" value="TPK_catalytic"/>
    <property type="match status" value="1"/>
</dbReference>
<comment type="caution">
    <text evidence="7">The sequence shown here is derived from an EMBL/GenBank/DDBJ whole genome shotgun (WGS) entry which is preliminary data.</text>
</comment>
<evidence type="ECO:0000313" key="7">
    <source>
        <dbReference type="EMBL" id="PYI52976.1"/>
    </source>
</evidence>
<dbReference type="AlphaFoldDB" id="A0A2V5KUF4"/>
<gene>
    <name evidence="7" type="ORF">DLM86_18425</name>
</gene>
<dbReference type="InterPro" id="IPR036759">
    <property type="entry name" value="TPK_catalytic_sf"/>
</dbReference>